<evidence type="ECO:0000256" key="1">
    <source>
        <dbReference type="SAM" id="MobiDB-lite"/>
    </source>
</evidence>
<accession>A0A8K0KIR5</accession>
<feature type="compositionally biased region" description="Basic and acidic residues" evidence="1">
    <location>
        <begin position="8"/>
        <end position="27"/>
    </location>
</feature>
<dbReference type="EMBL" id="KZ308684">
    <property type="protein sequence ID" value="KAG8233053.1"/>
    <property type="molecule type" value="Genomic_DNA"/>
</dbReference>
<comment type="caution">
    <text evidence="2">The sequence shown here is derived from an EMBL/GenBank/DDBJ whole genome shotgun (WGS) entry which is preliminary data.</text>
</comment>
<proteinExistence type="predicted"/>
<keyword evidence="3" id="KW-1185">Reference proteome</keyword>
<gene>
    <name evidence="2" type="ORF">J437_LFUL004275</name>
</gene>
<evidence type="ECO:0000313" key="2">
    <source>
        <dbReference type="EMBL" id="KAG8233053.1"/>
    </source>
</evidence>
<evidence type="ECO:0000313" key="3">
    <source>
        <dbReference type="Proteomes" id="UP000792457"/>
    </source>
</evidence>
<name>A0A8K0KIR5_LADFU</name>
<dbReference type="OrthoDB" id="6343797at2759"/>
<dbReference type="Proteomes" id="UP000792457">
    <property type="component" value="Unassembled WGS sequence"/>
</dbReference>
<dbReference type="PANTHER" id="PTHR46585">
    <property type="entry name" value="INTEGRASE CORE DOMAIN CONTAINING PROTEIN"/>
    <property type="match status" value="1"/>
</dbReference>
<reference evidence="2" key="1">
    <citation type="submission" date="2013-04" db="EMBL/GenBank/DDBJ databases">
        <authorList>
            <person name="Qu J."/>
            <person name="Murali S.C."/>
            <person name="Bandaranaike D."/>
            <person name="Bellair M."/>
            <person name="Blankenburg K."/>
            <person name="Chao H."/>
            <person name="Dinh H."/>
            <person name="Doddapaneni H."/>
            <person name="Downs B."/>
            <person name="Dugan-Rocha S."/>
            <person name="Elkadiri S."/>
            <person name="Gnanaolivu R.D."/>
            <person name="Hernandez B."/>
            <person name="Javaid M."/>
            <person name="Jayaseelan J.C."/>
            <person name="Lee S."/>
            <person name="Li M."/>
            <person name="Ming W."/>
            <person name="Munidasa M."/>
            <person name="Muniz J."/>
            <person name="Nguyen L."/>
            <person name="Ongeri F."/>
            <person name="Osuji N."/>
            <person name="Pu L.-L."/>
            <person name="Puazo M."/>
            <person name="Qu C."/>
            <person name="Quiroz J."/>
            <person name="Raj R."/>
            <person name="Weissenberger G."/>
            <person name="Xin Y."/>
            <person name="Zou X."/>
            <person name="Han Y."/>
            <person name="Richards S."/>
            <person name="Worley K."/>
            <person name="Muzny D."/>
            <person name="Gibbs R."/>
        </authorList>
    </citation>
    <scope>NUCLEOTIDE SEQUENCE</scope>
    <source>
        <strain evidence="2">Sampled in the wild</strain>
    </source>
</reference>
<sequence>MGTRTRKDRSDGKYDAIARRRSTAEKKKIGRTRRKNGNFNAEAKQTKKGEKSSVDSVQVIESIYNEPGHWAGFSTFNNLHEATGIARKTIREWLDAQEAYTRHKPVRKKFQRNSYDVSYTCHGVKFYTTNNPDVKANIVEGFNRTPKTKMYKYFTKYSTYNYADVLPKLVSGYKNSVHSTTGIQPSKVTDKNAFVIASRLQMKARAKKKLKFNIGDYVRISKECLPFAKGYTPNYTSEIFSVVGIDRTTQVPTYKLQDMNGENIKGNFYAEELVRVNITPETEYKIEKNFGT</sequence>
<reference evidence="2" key="2">
    <citation type="submission" date="2017-10" db="EMBL/GenBank/DDBJ databases">
        <title>Ladona fulva Genome sequencing and assembly.</title>
        <authorList>
            <person name="Murali S."/>
            <person name="Richards S."/>
            <person name="Bandaranaike D."/>
            <person name="Bellair M."/>
            <person name="Blankenburg K."/>
            <person name="Chao H."/>
            <person name="Dinh H."/>
            <person name="Doddapaneni H."/>
            <person name="Dugan-Rocha S."/>
            <person name="Elkadiri S."/>
            <person name="Gnanaolivu R."/>
            <person name="Hernandez B."/>
            <person name="Skinner E."/>
            <person name="Javaid M."/>
            <person name="Lee S."/>
            <person name="Li M."/>
            <person name="Ming W."/>
            <person name="Munidasa M."/>
            <person name="Muniz J."/>
            <person name="Nguyen L."/>
            <person name="Hughes D."/>
            <person name="Osuji N."/>
            <person name="Pu L.-L."/>
            <person name="Puazo M."/>
            <person name="Qu C."/>
            <person name="Quiroz J."/>
            <person name="Raj R."/>
            <person name="Weissenberger G."/>
            <person name="Xin Y."/>
            <person name="Zou X."/>
            <person name="Han Y."/>
            <person name="Worley K."/>
            <person name="Muzny D."/>
            <person name="Gibbs R."/>
        </authorList>
    </citation>
    <scope>NUCLEOTIDE SEQUENCE</scope>
    <source>
        <strain evidence="2">Sampled in the wild</strain>
    </source>
</reference>
<feature type="region of interest" description="Disordered" evidence="1">
    <location>
        <begin position="1"/>
        <end position="53"/>
    </location>
</feature>
<dbReference type="AlphaFoldDB" id="A0A8K0KIR5"/>
<organism evidence="2 3">
    <name type="scientific">Ladona fulva</name>
    <name type="common">Scarce chaser dragonfly</name>
    <name type="synonym">Libellula fulva</name>
    <dbReference type="NCBI Taxonomy" id="123851"/>
    <lineage>
        <taxon>Eukaryota</taxon>
        <taxon>Metazoa</taxon>
        <taxon>Ecdysozoa</taxon>
        <taxon>Arthropoda</taxon>
        <taxon>Hexapoda</taxon>
        <taxon>Insecta</taxon>
        <taxon>Pterygota</taxon>
        <taxon>Palaeoptera</taxon>
        <taxon>Odonata</taxon>
        <taxon>Epiprocta</taxon>
        <taxon>Anisoptera</taxon>
        <taxon>Libelluloidea</taxon>
        <taxon>Libellulidae</taxon>
        <taxon>Ladona</taxon>
    </lineage>
</organism>
<feature type="compositionally biased region" description="Basic and acidic residues" evidence="1">
    <location>
        <begin position="44"/>
        <end position="53"/>
    </location>
</feature>
<protein>
    <recommendedName>
        <fullName evidence="4">Integrase catalytic domain-containing protein</fullName>
    </recommendedName>
</protein>
<dbReference type="PANTHER" id="PTHR46585:SF1">
    <property type="entry name" value="CHROMO DOMAIN-CONTAINING PROTEIN"/>
    <property type="match status" value="1"/>
</dbReference>
<evidence type="ECO:0008006" key="4">
    <source>
        <dbReference type="Google" id="ProtNLM"/>
    </source>
</evidence>